<dbReference type="RefSeq" id="WP_073303097.1">
    <property type="nucleotide sequence ID" value="NZ_FRAW01000006.1"/>
</dbReference>
<dbReference type="EMBL" id="FRAW01000006">
    <property type="protein sequence ID" value="SHK44850.1"/>
    <property type="molecule type" value="Genomic_DNA"/>
</dbReference>
<evidence type="ECO:0000313" key="8">
    <source>
        <dbReference type="EMBL" id="SHK44850.1"/>
    </source>
</evidence>
<dbReference type="PANTHER" id="PTHR43787">
    <property type="entry name" value="FEMO COFACTOR BIOSYNTHESIS PROTEIN NIFB-RELATED"/>
    <property type="match status" value="1"/>
</dbReference>
<comment type="cofactor">
    <cofactor evidence="1">
        <name>[4Fe-4S] cluster</name>
        <dbReference type="ChEBI" id="CHEBI:49883"/>
    </cofactor>
</comment>
<dbReference type="AlphaFoldDB" id="A0A1M6SJM1"/>
<dbReference type="SFLD" id="SFLDG01387">
    <property type="entry name" value="BtrN-like_SPASM_domain_contain"/>
    <property type="match status" value="1"/>
</dbReference>
<evidence type="ECO:0000256" key="2">
    <source>
        <dbReference type="ARBA" id="ARBA00022485"/>
    </source>
</evidence>
<dbReference type="GO" id="GO:0051539">
    <property type="term" value="F:4 iron, 4 sulfur cluster binding"/>
    <property type="evidence" value="ECO:0007669"/>
    <property type="project" value="UniProtKB-KW"/>
</dbReference>
<evidence type="ECO:0000256" key="3">
    <source>
        <dbReference type="ARBA" id="ARBA00022691"/>
    </source>
</evidence>
<dbReference type="PANTHER" id="PTHR43787:SF10">
    <property type="entry name" value="COFACTOR MODIFYING PROTEIN"/>
    <property type="match status" value="1"/>
</dbReference>
<keyword evidence="5" id="KW-0408">Iron</keyword>
<dbReference type="Pfam" id="PF13186">
    <property type="entry name" value="SPASM"/>
    <property type="match status" value="1"/>
</dbReference>
<proteinExistence type="predicted"/>
<accession>A0A1M6SJM1</accession>
<dbReference type="PROSITE" id="PS01305">
    <property type="entry name" value="MOAA_NIFB_PQQE"/>
    <property type="match status" value="1"/>
</dbReference>
<feature type="domain" description="Radical SAM core" evidence="7">
    <location>
        <begin position="1"/>
        <end position="203"/>
    </location>
</feature>
<dbReference type="CDD" id="cd01335">
    <property type="entry name" value="Radical_SAM"/>
    <property type="match status" value="1"/>
</dbReference>
<evidence type="ECO:0000259" key="7">
    <source>
        <dbReference type="PROSITE" id="PS51918"/>
    </source>
</evidence>
<dbReference type="SFLD" id="SFLDG01067">
    <property type="entry name" value="SPASM/twitch_domain_containing"/>
    <property type="match status" value="1"/>
</dbReference>
<dbReference type="Gene3D" id="3.20.20.70">
    <property type="entry name" value="Aldolase class I"/>
    <property type="match status" value="1"/>
</dbReference>
<keyword evidence="4" id="KW-0479">Metal-binding</keyword>
<dbReference type="SUPFAM" id="SSF102114">
    <property type="entry name" value="Radical SAM enzymes"/>
    <property type="match status" value="1"/>
</dbReference>
<keyword evidence="2" id="KW-0004">4Fe-4S</keyword>
<dbReference type="GO" id="GO:0046872">
    <property type="term" value="F:metal ion binding"/>
    <property type="evidence" value="ECO:0007669"/>
    <property type="project" value="UniProtKB-KW"/>
</dbReference>
<evidence type="ECO:0000313" key="9">
    <source>
        <dbReference type="Proteomes" id="UP000184275"/>
    </source>
</evidence>
<evidence type="ECO:0000256" key="5">
    <source>
        <dbReference type="ARBA" id="ARBA00023004"/>
    </source>
</evidence>
<sequence length="287" mass="33267">MKYAYIEITERCNFQCPFCPSAKITDPRVEMSEELFTNVLQNLQGNVQEIFFHVLGEPLLHPKFARFLQIAQDFRFPVNLTTNGSLIVQNEQTLLQNSPIRQINFSTHAYAYLSENYREKILQQTILFADKLTHIHPEIYVNFRLWNDQADAASNEWNHIVLQKLQSYFGTNLNLSNFSVRHKSTPITGRIYLHRDSRFEWPDGKAEDSEKGTCHGILDQCAILSDGRVVPCCLDYKGHIVLGKIPENSFDDIFQSPKASQMKNGFIQHKLIEPFCRRCAFAKRFSK</sequence>
<dbReference type="InterPro" id="IPR034391">
    <property type="entry name" value="AdoMet-like_SPASM_containing"/>
</dbReference>
<dbReference type="InterPro" id="IPR058240">
    <property type="entry name" value="rSAM_sf"/>
</dbReference>
<dbReference type="Proteomes" id="UP000184275">
    <property type="component" value="Unassembled WGS sequence"/>
</dbReference>
<evidence type="ECO:0000256" key="6">
    <source>
        <dbReference type="ARBA" id="ARBA00023014"/>
    </source>
</evidence>
<keyword evidence="3" id="KW-0949">S-adenosyl-L-methionine</keyword>
<dbReference type="InterPro" id="IPR007197">
    <property type="entry name" value="rSAM"/>
</dbReference>
<name>A0A1M6SJM1_9BACT</name>
<protein>
    <submittedName>
        <fullName evidence="8">Radical SAM additional 4Fe4S-binding SPASM domain-containing protein</fullName>
    </submittedName>
</protein>
<organism evidence="8 9">
    <name type="scientific">Fibrobacter intestinalis</name>
    <dbReference type="NCBI Taxonomy" id="28122"/>
    <lineage>
        <taxon>Bacteria</taxon>
        <taxon>Pseudomonadati</taxon>
        <taxon>Fibrobacterota</taxon>
        <taxon>Fibrobacteria</taxon>
        <taxon>Fibrobacterales</taxon>
        <taxon>Fibrobacteraceae</taxon>
        <taxon>Fibrobacter</taxon>
    </lineage>
</organism>
<reference evidence="9" key="1">
    <citation type="submission" date="2016-11" db="EMBL/GenBank/DDBJ databases">
        <authorList>
            <person name="Varghese N."/>
            <person name="Submissions S."/>
        </authorList>
    </citation>
    <scope>NUCLEOTIDE SEQUENCE [LARGE SCALE GENOMIC DNA]</scope>
    <source>
        <strain evidence="9">UWOS</strain>
    </source>
</reference>
<evidence type="ECO:0000256" key="4">
    <source>
        <dbReference type="ARBA" id="ARBA00022723"/>
    </source>
</evidence>
<dbReference type="InterPro" id="IPR000385">
    <property type="entry name" value="MoaA_NifB_PqqE_Fe-S-bd_CS"/>
</dbReference>
<keyword evidence="6" id="KW-0411">Iron-sulfur</keyword>
<dbReference type="InterPro" id="IPR023885">
    <property type="entry name" value="4Fe4S-binding_SPASM_dom"/>
</dbReference>
<dbReference type="InterPro" id="IPR013785">
    <property type="entry name" value="Aldolase_TIM"/>
</dbReference>
<evidence type="ECO:0000256" key="1">
    <source>
        <dbReference type="ARBA" id="ARBA00001966"/>
    </source>
</evidence>
<dbReference type="SFLD" id="SFLDS00029">
    <property type="entry name" value="Radical_SAM"/>
    <property type="match status" value="1"/>
</dbReference>
<dbReference type="Pfam" id="PF04055">
    <property type="entry name" value="Radical_SAM"/>
    <property type="match status" value="1"/>
</dbReference>
<gene>
    <name evidence="8" type="ORF">SAMN05720469_10679</name>
</gene>
<dbReference type="CDD" id="cd21122">
    <property type="entry name" value="SPASM_rSAM"/>
    <property type="match status" value="1"/>
</dbReference>
<dbReference type="GO" id="GO:0003824">
    <property type="term" value="F:catalytic activity"/>
    <property type="evidence" value="ECO:0007669"/>
    <property type="project" value="InterPro"/>
</dbReference>
<dbReference type="PROSITE" id="PS51918">
    <property type="entry name" value="RADICAL_SAM"/>
    <property type="match status" value="1"/>
</dbReference>
<keyword evidence="9" id="KW-1185">Reference proteome</keyword>